<accession>N6V7Z8</accession>
<evidence type="ECO:0000313" key="2">
    <source>
        <dbReference type="EMBL" id="ENN87107.1"/>
    </source>
</evidence>
<sequence length="174" mass="19025">MNGIVGRRPRHEDRVLGPKGTAGDSVDEKRVAVFAGIGVGEPHGDLFGRQMSVTPGEQRHQDGEEIAALFGQHIFVTRRPLVIEPPFEQAFIGQVLEPPRQDVRRDAEAFLEFIEPAQPLKRIAQDQNAPPVADAFERSGGGAFEGTEAGSLHGDADSMSNYHDASYYMEAVFI</sequence>
<proteinExistence type="predicted"/>
<organism evidence="2 3">
    <name type="scientific">Rhizobium freirei PRF 81</name>
    <dbReference type="NCBI Taxonomy" id="363754"/>
    <lineage>
        <taxon>Bacteria</taxon>
        <taxon>Pseudomonadati</taxon>
        <taxon>Pseudomonadota</taxon>
        <taxon>Alphaproteobacteria</taxon>
        <taxon>Hyphomicrobiales</taxon>
        <taxon>Rhizobiaceae</taxon>
        <taxon>Rhizobium/Agrobacterium group</taxon>
        <taxon>Rhizobium</taxon>
    </lineage>
</organism>
<dbReference type="Proteomes" id="UP000012429">
    <property type="component" value="Unassembled WGS sequence"/>
</dbReference>
<feature type="region of interest" description="Disordered" evidence="1">
    <location>
        <begin position="137"/>
        <end position="156"/>
    </location>
</feature>
<name>N6V7Z8_9HYPH</name>
<comment type="caution">
    <text evidence="2">The sequence shown here is derived from an EMBL/GenBank/DDBJ whole genome shotgun (WGS) entry which is preliminary data.</text>
</comment>
<keyword evidence="3" id="KW-1185">Reference proteome</keyword>
<dbReference type="STRING" id="363754.RHSP_67465"/>
<reference evidence="2 3" key="1">
    <citation type="journal article" date="2012" name="BMC Genomics">
        <title>Genomic basis of broad host range and environmental adaptability of Rhizobium tropici CIAT 899 and Rhizobium sp. PRF 81 which are used in inoculants for common bean (Phaseolus vulgaris L.).</title>
        <authorList>
            <person name="Ormeno-Orrillo E."/>
            <person name="Menna P."/>
            <person name="Almeida L.G."/>
            <person name="Ollero F.J."/>
            <person name="Nicolas M.F."/>
            <person name="Pains Rodrigues E."/>
            <person name="Shigueyoshi Nakatani A."/>
            <person name="Silva Batista J.S."/>
            <person name="Oliveira Chueire L.M."/>
            <person name="Souza R.C."/>
            <person name="Ribeiro Vasconcelos A.T."/>
            <person name="Megias M."/>
            <person name="Hungria M."/>
            <person name="Martinez-Romero E."/>
        </authorList>
    </citation>
    <scope>NUCLEOTIDE SEQUENCE [LARGE SCALE GENOMIC DNA]</scope>
    <source>
        <strain evidence="2 3">PRF 81</strain>
    </source>
</reference>
<feature type="region of interest" description="Disordered" evidence="1">
    <location>
        <begin position="1"/>
        <end position="24"/>
    </location>
</feature>
<dbReference type="AlphaFoldDB" id="N6V7Z8"/>
<dbReference type="EMBL" id="AQHN01000061">
    <property type="protein sequence ID" value="ENN87107.1"/>
    <property type="molecule type" value="Genomic_DNA"/>
</dbReference>
<protein>
    <submittedName>
        <fullName evidence="2">Uncharacterized protein</fullName>
    </submittedName>
</protein>
<evidence type="ECO:0000313" key="3">
    <source>
        <dbReference type="Proteomes" id="UP000012429"/>
    </source>
</evidence>
<gene>
    <name evidence="2" type="ORF">RHSP_67465</name>
</gene>
<evidence type="ECO:0000256" key="1">
    <source>
        <dbReference type="SAM" id="MobiDB-lite"/>
    </source>
</evidence>